<dbReference type="InterPro" id="IPR029016">
    <property type="entry name" value="GAF-like_dom_sf"/>
</dbReference>
<accession>A0A0F9CSP6</accession>
<name>A0A0F9CSP6_9ZZZZ</name>
<dbReference type="InterPro" id="IPR003018">
    <property type="entry name" value="GAF"/>
</dbReference>
<proteinExistence type="predicted"/>
<dbReference type="EMBL" id="LAZR01045139">
    <property type="protein sequence ID" value="KKK99591.1"/>
    <property type="molecule type" value="Genomic_DNA"/>
</dbReference>
<gene>
    <name evidence="2" type="ORF">LCGC14_2631230</name>
</gene>
<dbReference type="SUPFAM" id="SSF55781">
    <property type="entry name" value="GAF domain-like"/>
    <property type="match status" value="1"/>
</dbReference>
<organism evidence="2">
    <name type="scientific">marine sediment metagenome</name>
    <dbReference type="NCBI Taxonomy" id="412755"/>
    <lineage>
        <taxon>unclassified sequences</taxon>
        <taxon>metagenomes</taxon>
        <taxon>ecological metagenomes</taxon>
    </lineage>
</organism>
<evidence type="ECO:0000313" key="2">
    <source>
        <dbReference type="EMBL" id="KKK99591.1"/>
    </source>
</evidence>
<comment type="caution">
    <text evidence="2">The sequence shown here is derived from an EMBL/GenBank/DDBJ whole genome shotgun (WGS) entry which is preliminary data.</text>
</comment>
<protein>
    <recommendedName>
        <fullName evidence="1">GAF domain-containing protein</fullName>
    </recommendedName>
</protein>
<dbReference type="AlphaFoldDB" id="A0A0F9CSP6"/>
<sequence length="288" mass="32764">MPGIQRIILIADKVKDRVRLPAHLKISVYKEDDVLESAIRLVGQRGKRNLRALFFLPLEEVTRVNSFFKDFKKTEVAHVSVAFSGEMELPHNSPLLASILDLRGSAISELESRFLIDRAFRDMEQQKLDAGEETRKQITLVDTYHDLESLIDIGKSLTLEKDSDRLLRQILYLSKKIPGADAGSIYITEKDGRGGRRLRFKYSHTFSKELAYEEFTLPFDESSIAGHVALSGQVLNIADVYDLNEAAPVSFNRSFDQTHNYRTKSMLVVPMRNHLDQVIGVIQLINCK</sequence>
<dbReference type="Gene3D" id="3.30.450.40">
    <property type="match status" value="1"/>
</dbReference>
<dbReference type="Pfam" id="PF01590">
    <property type="entry name" value="GAF"/>
    <property type="match status" value="1"/>
</dbReference>
<reference evidence="2" key="1">
    <citation type="journal article" date="2015" name="Nature">
        <title>Complex archaea that bridge the gap between prokaryotes and eukaryotes.</title>
        <authorList>
            <person name="Spang A."/>
            <person name="Saw J.H."/>
            <person name="Jorgensen S.L."/>
            <person name="Zaremba-Niedzwiedzka K."/>
            <person name="Martijn J."/>
            <person name="Lind A.E."/>
            <person name="van Eijk R."/>
            <person name="Schleper C."/>
            <person name="Guy L."/>
            <person name="Ettema T.J."/>
        </authorList>
    </citation>
    <scope>NUCLEOTIDE SEQUENCE</scope>
</reference>
<evidence type="ECO:0000259" key="1">
    <source>
        <dbReference type="Pfam" id="PF01590"/>
    </source>
</evidence>
<feature type="domain" description="GAF" evidence="1">
    <location>
        <begin position="164"/>
        <end position="287"/>
    </location>
</feature>